<keyword evidence="2" id="KW-1185">Reference proteome</keyword>
<dbReference type="EMBL" id="JAJJMA010101684">
    <property type="protein sequence ID" value="MCL7030439.1"/>
    <property type="molecule type" value="Genomic_DNA"/>
</dbReference>
<gene>
    <name evidence="1" type="ORF">MKW94_029304</name>
</gene>
<evidence type="ECO:0000313" key="1">
    <source>
        <dbReference type="EMBL" id="MCL7030439.1"/>
    </source>
</evidence>
<dbReference type="InterPro" id="IPR012677">
    <property type="entry name" value="Nucleotide-bd_a/b_plait_sf"/>
</dbReference>
<organism evidence="1 2">
    <name type="scientific">Papaver nudicaule</name>
    <name type="common">Iceland poppy</name>
    <dbReference type="NCBI Taxonomy" id="74823"/>
    <lineage>
        <taxon>Eukaryota</taxon>
        <taxon>Viridiplantae</taxon>
        <taxon>Streptophyta</taxon>
        <taxon>Embryophyta</taxon>
        <taxon>Tracheophyta</taxon>
        <taxon>Spermatophyta</taxon>
        <taxon>Magnoliopsida</taxon>
        <taxon>Ranunculales</taxon>
        <taxon>Papaveraceae</taxon>
        <taxon>Papaveroideae</taxon>
        <taxon>Papaver</taxon>
    </lineage>
</organism>
<feature type="non-terminal residue" evidence="1">
    <location>
        <position position="70"/>
    </location>
</feature>
<dbReference type="InterPro" id="IPR034393">
    <property type="entry name" value="TatSF1-like"/>
</dbReference>
<accession>A0AA41V419</accession>
<dbReference type="GO" id="GO:0005686">
    <property type="term" value="C:U2 snRNP"/>
    <property type="evidence" value="ECO:0007669"/>
    <property type="project" value="TreeGrafter"/>
</dbReference>
<dbReference type="PANTHER" id="PTHR15608">
    <property type="entry name" value="SPLICING FACTOR U2AF-ASSOCIATED PROTEIN 2"/>
    <property type="match status" value="1"/>
</dbReference>
<dbReference type="GO" id="GO:0005684">
    <property type="term" value="C:U2-type spliceosomal complex"/>
    <property type="evidence" value="ECO:0007669"/>
    <property type="project" value="TreeGrafter"/>
</dbReference>
<dbReference type="Gene3D" id="3.30.70.330">
    <property type="match status" value="1"/>
</dbReference>
<dbReference type="GO" id="GO:0003723">
    <property type="term" value="F:RNA binding"/>
    <property type="evidence" value="ECO:0007669"/>
    <property type="project" value="TreeGrafter"/>
</dbReference>
<dbReference type="AlphaFoldDB" id="A0AA41V419"/>
<protein>
    <submittedName>
        <fullName evidence="1">Uncharacterized protein</fullName>
    </submittedName>
</protein>
<dbReference type="PANTHER" id="PTHR15608:SF0">
    <property type="entry name" value="HIV TAT-SPECIFIC FACTOR 1"/>
    <property type="match status" value="1"/>
</dbReference>
<sequence length="70" mass="8003">YLKKKKLKKNEDKILGWGGRDDSKVLIPATVILRFMFTPAEMRSDVNLKTELKADVEEECVKLGPVELVK</sequence>
<evidence type="ECO:0000313" key="2">
    <source>
        <dbReference type="Proteomes" id="UP001177140"/>
    </source>
</evidence>
<reference evidence="1" key="1">
    <citation type="submission" date="2022-03" db="EMBL/GenBank/DDBJ databases">
        <title>A functionally conserved STORR gene fusion in Papaver species that diverged 16.8 million years ago.</title>
        <authorList>
            <person name="Catania T."/>
        </authorList>
    </citation>
    <scope>NUCLEOTIDE SEQUENCE</scope>
    <source>
        <strain evidence="1">S-191538</strain>
    </source>
</reference>
<proteinExistence type="predicted"/>
<comment type="caution">
    <text evidence="1">The sequence shown here is derived from an EMBL/GenBank/DDBJ whole genome shotgun (WGS) entry which is preliminary data.</text>
</comment>
<dbReference type="Proteomes" id="UP001177140">
    <property type="component" value="Unassembled WGS sequence"/>
</dbReference>
<feature type="non-terminal residue" evidence="1">
    <location>
        <position position="1"/>
    </location>
</feature>
<name>A0AA41V419_PAPNU</name>